<evidence type="ECO:0000313" key="4">
    <source>
        <dbReference type="Proteomes" id="UP000799764"/>
    </source>
</evidence>
<feature type="region of interest" description="Disordered" evidence="1">
    <location>
        <begin position="409"/>
        <end position="531"/>
    </location>
</feature>
<feature type="compositionally biased region" description="Basic and acidic residues" evidence="1">
    <location>
        <begin position="443"/>
        <end position="452"/>
    </location>
</feature>
<dbReference type="OrthoDB" id="9988102at2759"/>
<proteinExistence type="predicted"/>
<protein>
    <submittedName>
        <fullName evidence="3">Uncharacterized protein</fullName>
    </submittedName>
</protein>
<feature type="transmembrane region" description="Helical" evidence="2">
    <location>
        <begin position="901"/>
        <end position="922"/>
    </location>
</feature>
<sequence>MAAFAWFESASLRHLCIASSIASPVPRPHAPTRPMHEDLVQLPSHEDGRGTPLPQYEKTQSVPFTLTLQEEKDKPGQFQLVVNVDPQHQKDSGGNPLKASPSKRLIASLQEAPSLGYDVSKLYQTQKSSPPSTPQADRQGWSELDAIPPEFLDKVVPDWKVTFSRSDSTASTQSRKLADIKARIKKSGKGFVVRLLKGTSADTNEVREVQLDRDPVEQLPTLSELDSTAPPVELDTNATANLVADVVPGSVFEIGSSGEPGVEKAARPGIARAVSSIPQWLSQTSGEPGTVFSVLEDNLSDAETLLPDVRSVIDRMEDHTDMEPVSNYSSVLPTRSSSVLSIVKTPTRGLSVVGPVRRVEKVNRVREKGKATRIDLNRTGARKSFIGRSPQGSISEAFVLERLRNAAVASYQSTHEPRSDPSSKEEGSDESSKKKRNAHKRRTQPDRQEMANRKARRQISAPDAIPGALSRTRLRLDTRHSPSRSAETSPATIRRSSPRTNTSPAAVRSLTSHVPGNESAEGSPEWSEVDPADADDIRDALEIAFGKVADDLEPSQIQSKRTIPSINEPIDDGERGIYTLPPGLEIRSAPTVSGNRLTTFWGLAMGAVLDKVVEGLQHLRNSYGSEPAVPADHVRVRWTCSCGEPLYDDFIECRPGAARWLEGYLNRPRTHTPTSPHSRSSTSTSMSSIFDNASRASTLATPSSTYGGPSLWGKSNNNSKYSPTRVKNNSSFGVSIGRPVEDSWLLTCANEGRFTPKIVHLDVNTQRIRSDKDLAMVLREHYENINRRWMKWTRLRGLTTIEFVQFEVHRNRFADIRATPSMPPTSSSTNDKSPSQHPYTFEAVDLIPPVGSHYLLHLFKHPEDYDGELVTYLRAPKRRERLEFGMGWGIFLVEGFLAQKVWAVIMAGFGIGSAVFAVLWTIKKHDVQGAFGVAGAQYSLLLSPLFFLPFFLPFLSLISSSKTTTKAFTPLITTKAFTLLILKR</sequence>
<feature type="compositionally biased region" description="Polar residues" evidence="1">
    <location>
        <begin position="483"/>
        <end position="514"/>
    </location>
</feature>
<feature type="compositionally biased region" description="Basic residues" evidence="1">
    <location>
        <begin position="433"/>
        <end position="442"/>
    </location>
</feature>
<feature type="region of interest" description="Disordered" evidence="1">
    <location>
        <begin position="666"/>
        <end position="687"/>
    </location>
</feature>
<dbReference type="AlphaFoldDB" id="A0A9P4U874"/>
<name>A0A9P4U874_9PLEO</name>
<dbReference type="Proteomes" id="UP000799764">
    <property type="component" value="Unassembled WGS sequence"/>
</dbReference>
<dbReference type="EMBL" id="MU001508">
    <property type="protein sequence ID" value="KAF2439898.1"/>
    <property type="molecule type" value="Genomic_DNA"/>
</dbReference>
<keyword evidence="2" id="KW-0812">Transmembrane</keyword>
<evidence type="ECO:0000256" key="2">
    <source>
        <dbReference type="SAM" id="Phobius"/>
    </source>
</evidence>
<keyword evidence="2" id="KW-0472">Membrane</keyword>
<organism evidence="3 4">
    <name type="scientific">Karstenula rhodostoma CBS 690.94</name>
    <dbReference type="NCBI Taxonomy" id="1392251"/>
    <lineage>
        <taxon>Eukaryota</taxon>
        <taxon>Fungi</taxon>
        <taxon>Dikarya</taxon>
        <taxon>Ascomycota</taxon>
        <taxon>Pezizomycotina</taxon>
        <taxon>Dothideomycetes</taxon>
        <taxon>Pleosporomycetidae</taxon>
        <taxon>Pleosporales</taxon>
        <taxon>Massarineae</taxon>
        <taxon>Didymosphaeriaceae</taxon>
        <taxon>Karstenula</taxon>
    </lineage>
</organism>
<evidence type="ECO:0000256" key="1">
    <source>
        <dbReference type="SAM" id="MobiDB-lite"/>
    </source>
</evidence>
<comment type="caution">
    <text evidence="3">The sequence shown here is derived from an EMBL/GenBank/DDBJ whole genome shotgun (WGS) entry which is preliminary data.</text>
</comment>
<keyword evidence="2" id="KW-1133">Transmembrane helix</keyword>
<feature type="compositionally biased region" description="Basic and acidic residues" evidence="1">
    <location>
        <begin position="415"/>
        <end position="432"/>
    </location>
</feature>
<reference evidence="3" key="1">
    <citation type="journal article" date="2020" name="Stud. Mycol.">
        <title>101 Dothideomycetes genomes: a test case for predicting lifestyles and emergence of pathogens.</title>
        <authorList>
            <person name="Haridas S."/>
            <person name="Albert R."/>
            <person name="Binder M."/>
            <person name="Bloem J."/>
            <person name="Labutti K."/>
            <person name="Salamov A."/>
            <person name="Andreopoulos B."/>
            <person name="Baker S."/>
            <person name="Barry K."/>
            <person name="Bills G."/>
            <person name="Bluhm B."/>
            <person name="Cannon C."/>
            <person name="Castanera R."/>
            <person name="Culley D."/>
            <person name="Daum C."/>
            <person name="Ezra D."/>
            <person name="Gonzalez J."/>
            <person name="Henrissat B."/>
            <person name="Kuo A."/>
            <person name="Liang C."/>
            <person name="Lipzen A."/>
            <person name="Lutzoni F."/>
            <person name="Magnuson J."/>
            <person name="Mondo S."/>
            <person name="Nolan M."/>
            <person name="Ohm R."/>
            <person name="Pangilinan J."/>
            <person name="Park H.-J."/>
            <person name="Ramirez L."/>
            <person name="Alfaro M."/>
            <person name="Sun H."/>
            <person name="Tritt A."/>
            <person name="Yoshinaga Y."/>
            <person name="Zwiers L.-H."/>
            <person name="Turgeon B."/>
            <person name="Goodwin S."/>
            <person name="Spatafora J."/>
            <person name="Crous P."/>
            <person name="Grigoriev I."/>
        </authorList>
    </citation>
    <scope>NUCLEOTIDE SEQUENCE</scope>
    <source>
        <strain evidence="3">CBS 690.94</strain>
    </source>
</reference>
<keyword evidence="4" id="KW-1185">Reference proteome</keyword>
<accession>A0A9P4U874</accession>
<feature type="compositionally biased region" description="Low complexity" evidence="1">
    <location>
        <begin position="671"/>
        <end position="687"/>
    </location>
</feature>
<evidence type="ECO:0000313" key="3">
    <source>
        <dbReference type="EMBL" id="KAF2439898.1"/>
    </source>
</evidence>
<feature type="transmembrane region" description="Helical" evidence="2">
    <location>
        <begin position="929"/>
        <end position="952"/>
    </location>
</feature>
<feature type="region of interest" description="Disordered" evidence="1">
    <location>
        <begin position="817"/>
        <end position="836"/>
    </location>
</feature>
<gene>
    <name evidence="3" type="ORF">P171DRAFT_476305</name>
</gene>